<reference evidence="2" key="1">
    <citation type="submission" date="2019-04" db="EMBL/GenBank/DDBJ databases">
        <authorList>
            <person name="Alioto T."/>
            <person name="Alioto T."/>
        </authorList>
    </citation>
    <scope>NUCLEOTIDE SEQUENCE [LARGE SCALE GENOMIC DNA]</scope>
</reference>
<comment type="caution">
    <text evidence="2">The sequence shown here is derived from an EMBL/GenBank/DDBJ whole genome shotgun (WGS) entry which is preliminary data.</text>
</comment>
<feature type="compositionally biased region" description="Basic residues" evidence="1">
    <location>
        <begin position="54"/>
        <end position="63"/>
    </location>
</feature>
<feature type="compositionally biased region" description="Basic residues" evidence="1">
    <location>
        <begin position="1"/>
        <end position="20"/>
    </location>
</feature>
<dbReference type="Proteomes" id="UP000335636">
    <property type="component" value="Unassembled WGS sequence"/>
</dbReference>
<gene>
    <name evidence="2" type="ORF">MONAX_5E026371</name>
</gene>
<proteinExistence type="predicted"/>
<feature type="region of interest" description="Disordered" evidence="1">
    <location>
        <begin position="1"/>
        <end position="65"/>
    </location>
</feature>
<dbReference type="EMBL" id="CABDUW010000500">
    <property type="protein sequence ID" value="VTJ70249.1"/>
    <property type="molecule type" value="Genomic_DNA"/>
</dbReference>
<accession>A0A5E4BMV2</accession>
<evidence type="ECO:0000256" key="1">
    <source>
        <dbReference type="SAM" id="MobiDB-lite"/>
    </source>
</evidence>
<name>A0A5E4BMV2_MARMO</name>
<evidence type="ECO:0000313" key="3">
    <source>
        <dbReference type="Proteomes" id="UP000335636"/>
    </source>
</evidence>
<evidence type="ECO:0000313" key="2">
    <source>
        <dbReference type="EMBL" id="VTJ70249.1"/>
    </source>
</evidence>
<keyword evidence="3" id="KW-1185">Reference proteome</keyword>
<dbReference type="AlphaFoldDB" id="A0A5E4BMV2"/>
<protein>
    <submittedName>
        <fullName evidence="2">Uncharacterized protein</fullName>
    </submittedName>
</protein>
<organism evidence="2 3">
    <name type="scientific">Marmota monax</name>
    <name type="common">Woodchuck</name>
    <dbReference type="NCBI Taxonomy" id="9995"/>
    <lineage>
        <taxon>Eukaryota</taxon>
        <taxon>Metazoa</taxon>
        <taxon>Chordata</taxon>
        <taxon>Craniata</taxon>
        <taxon>Vertebrata</taxon>
        <taxon>Euteleostomi</taxon>
        <taxon>Mammalia</taxon>
        <taxon>Eutheria</taxon>
        <taxon>Euarchontoglires</taxon>
        <taxon>Glires</taxon>
        <taxon>Rodentia</taxon>
        <taxon>Sciuromorpha</taxon>
        <taxon>Sciuridae</taxon>
        <taxon>Xerinae</taxon>
        <taxon>Marmotini</taxon>
        <taxon>Marmota</taxon>
    </lineage>
</organism>
<sequence>MRWPGRGRGRGRRTLGRPRRRSEQGPGAAQRLAGHLEHTPNTSLSGTTTQGRGRAQKRRKRARRDCDCTSLDDPWGYLFKPYLKPPPGSFFLDDLWYLCVFFVEEVMVRADFLHQARIFSDEFLFLRDLRS</sequence>